<name>A0A3E0TWP8_9GAMM</name>
<evidence type="ECO:0000256" key="2">
    <source>
        <dbReference type="ARBA" id="ARBA00022741"/>
    </source>
</evidence>
<comment type="similarity">
    <text evidence="6 7">Belongs to the Mrp/NBP35 ATP-binding proteins family.</text>
</comment>
<protein>
    <recommendedName>
        <fullName evidence="7">Iron-sulfur cluster carrier protein</fullName>
    </recommendedName>
</protein>
<dbReference type="InterPro" id="IPR044304">
    <property type="entry name" value="NUBPL-like"/>
</dbReference>
<keyword evidence="2 7" id="KW-0547">Nucleotide-binding</keyword>
<organism evidence="8 9">
    <name type="scientific">Thalassotalea euphylliae</name>
    <dbReference type="NCBI Taxonomy" id="1655234"/>
    <lineage>
        <taxon>Bacteria</taxon>
        <taxon>Pseudomonadati</taxon>
        <taxon>Pseudomonadota</taxon>
        <taxon>Gammaproteobacteria</taxon>
        <taxon>Alteromonadales</taxon>
        <taxon>Colwelliaceae</taxon>
        <taxon>Thalassotalea</taxon>
    </lineage>
</organism>
<feature type="binding site" evidence="7">
    <location>
        <begin position="98"/>
        <end position="105"/>
    </location>
    <ligand>
        <name>ATP</name>
        <dbReference type="ChEBI" id="CHEBI:30616"/>
    </ligand>
</feature>
<dbReference type="GO" id="GO:0005829">
    <property type="term" value="C:cytosol"/>
    <property type="evidence" value="ECO:0007669"/>
    <property type="project" value="TreeGrafter"/>
</dbReference>
<reference evidence="8 9" key="1">
    <citation type="submission" date="2018-08" db="EMBL/GenBank/DDBJ databases">
        <title>Thalassotalea euphylliae genome.</title>
        <authorList>
            <person name="Summers S."/>
            <person name="Rice S.A."/>
            <person name="Freckelton M.L."/>
            <person name="Nedved B.T."/>
            <person name="Hadfield M.G."/>
        </authorList>
    </citation>
    <scope>NUCLEOTIDE SEQUENCE [LARGE SCALE GENOMIC DNA]</scope>
    <source>
        <strain evidence="8 9">H1</strain>
    </source>
</reference>
<evidence type="ECO:0000256" key="1">
    <source>
        <dbReference type="ARBA" id="ARBA00022723"/>
    </source>
</evidence>
<dbReference type="FunFam" id="3.40.50.300:FF:000418">
    <property type="entry name" value="Iron-sulfur cluster carrier protein"/>
    <property type="match status" value="1"/>
</dbReference>
<dbReference type="HAMAP" id="MF_02040">
    <property type="entry name" value="Mrp_NBP35"/>
    <property type="match status" value="1"/>
</dbReference>
<dbReference type="GO" id="GO:0046872">
    <property type="term" value="F:metal ion binding"/>
    <property type="evidence" value="ECO:0007669"/>
    <property type="project" value="UniProtKB-KW"/>
</dbReference>
<accession>A0A3E0TWP8</accession>
<evidence type="ECO:0000256" key="4">
    <source>
        <dbReference type="ARBA" id="ARBA00023004"/>
    </source>
</evidence>
<keyword evidence="3 7" id="KW-0067">ATP-binding</keyword>
<evidence type="ECO:0000256" key="5">
    <source>
        <dbReference type="ARBA" id="ARBA00023014"/>
    </source>
</evidence>
<proteinExistence type="inferred from homology"/>
<gene>
    <name evidence="8" type="primary">apbC</name>
    <name evidence="8" type="ORF">DXX93_08215</name>
</gene>
<dbReference type="InterPro" id="IPR019591">
    <property type="entry name" value="Mrp/NBP35_ATP-bd"/>
</dbReference>
<dbReference type="EMBL" id="QUOU01000001">
    <property type="protein sequence ID" value="REL28860.1"/>
    <property type="molecule type" value="Genomic_DNA"/>
</dbReference>
<dbReference type="Pfam" id="PF10609">
    <property type="entry name" value="ParA"/>
    <property type="match status" value="1"/>
</dbReference>
<dbReference type="Proteomes" id="UP000256478">
    <property type="component" value="Unassembled WGS sequence"/>
</dbReference>
<dbReference type="GO" id="GO:0140663">
    <property type="term" value="F:ATP-dependent FeS chaperone activity"/>
    <property type="evidence" value="ECO:0007669"/>
    <property type="project" value="InterPro"/>
</dbReference>
<dbReference type="Gene3D" id="3.40.50.300">
    <property type="entry name" value="P-loop containing nucleotide triphosphate hydrolases"/>
    <property type="match status" value="1"/>
</dbReference>
<keyword evidence="7" id="KW-0378">Hydrolase</keyword>
<keyword evidence="5 7" id="KW-0411">Iron-sulfur</keyword>
<dbReference type="SUPFAM" id="SSF52540">
    <property type="entry name" value="P-loop containing nucleoside triphosphate hydrolases"/>
    <property type="match status" value="1"/>
</dbReference>
<evidence type="ECO:0000256" key="6">
    <source>
        <dbReference type="ARBA" id="ARBA00024036"/>
    </source>
</evidence>
<dbReference type="NCBIfam" id="NF008669">
    <property type="entry name" value="PRK11670.1"/>
    <property type="match status" value="1"/>
</dbReference>
<evidence type="ECO:0000313" key="9">
    <source>
        <dbReference type="Proteomes" id="UP000256478"/>
    </source>
</evidence>
<dbReference type="GO" id="GO:0016887">
    <property type="term" value="F:ATP hydrolysis activity"/>
    <property type="evidence" value="ECO:0007669"/>
    <property type="project" value="UniProtKB-UniRule"/>
</dbReference>
<evidence type="ECO:0000313" key="8">
    <source>
        <dbReference type="EMBL" id="REL28860.1"/>
    </source>
</evidence>
<dbReference type="InterPro" id="IPR033756">
    <property type="entry name" value="YlxH/NBP35"/>
</dbReference>
<dbReference type="PROSITE" id="PS01215">
    <property type="entry name" value="MRP"/>
    <property type="match status" value="1"/>
</dbReference>
<dbReference type="GO" id="GO:0005524">
    <property type="term" value="F:ATP binding"/>
    <property type="evidence" value="ECO:0007669"/>
    <property type="project" value="UniProtKB-UniRule"/>
</dbReference>
<sequence length="355" mass="37943">MNPEDLSLIESVLDAYRSDAFPHGVLAVANELASEQQKDKLLIAIDLPFCAGDELTSIAHSLSDELSKTVEFTTSSHIEAVRQHNIAGVKNIIAIASGKGGVGKSTTTVNIARALQKQGARVGILDADIYGPSIPTMLGCQDDKPSSVDGKTMIPIDADGIYSMSIGYLVPDSDAAVWRGPMASTAFSQLLNETQWPALDYLLIDMPPGTGDIQLTLSQKVPVAGAVIVTTPQDIALADAQKGIAMFDKVKVPVLGVVENMSYHICENCGHHSHLFGLDGGKDIAEINKVDLLGQLPLNIQVRQEADLGESLFNSESASDICDQYRRIASNLASKVFHLLDMRSPATPSVEFTDS</sequence>
<comment type="subunit">
    <text evidence="7">Homodimer.</text>
</comment>
<dbReference type="OrthoDB" id="9809679at2"/>
<evidence type="ECO:0000256" key="3">
    <source>
        <dbReference type="ARBA" id="ARBA00022840"/>
    </source>
</evidence>
<dbReference type="InterPro" id="IPR000808">
    <property type="entry name" value="Mrp-like_CS"/>
</dbReference>
<dbReference type="GO" id="GO:0051539">
    <property type="term" value="F:4 iron, 4 sulfur cluster binding"/>
    <property type="evidence" value="ECO:0007669"/>
    <property type="project" value="TreeGrafter"/>
</dbReference>
<dbReference type="PANTHER" id="PTHR42961">
    <property type="entry name" value="IRON-SULFUR PROTEIN NUBPL"/>
    <property type="match status" value="1"/>
</dbReference>
<evidence type="ECO:0000256" key="7">
    <source>
        <dbReference type="HAMAP-Rule" id="MF_02040"/>
    </source>
</evidence>
<comment type="caution">
    <text evidence="8">The sequence shown here is derived from an EMBL/GenBank/DDBJ whole genome shotgun (WGS) entry which is preliminary data.</text>
</comment>
<keyword evidence="4 7" id="KW-0408">Iron</keyword>
<dbReference type="InterPro" id="IPR027417">
    <property type="entry name" value="P-loop_NTPase"/>
</dbReference>
<comment type="function">
    <text evidence="7">Binds and transfers iron-sulfur (Fe-S) clusters to target apoproteins. Can hydrolyze ATP.</text>
</comment>
<dbReference type="GO" id="GO:0016226">
    <property type="term" value="P:iron-sulfur cluster assembly"/>
    <property type="evidence" value="ECO:0007669"/>
    <property type="project" value="InterPro"/>
</dbReference>
<dbReference type="PANTHER" id="PTHR42961:SF2">
    <property type="entry name" value="IRON-SULFUR PROTEIN NUBPL"/>
    <property type="match status" value="1"/>
</dbReference>
<dbReference type="CDD" id="cd02037">
    <property type="entry name" value="Mrp_NBP35"/>
    <property type="match status" value="1"/>
</dbReference>
<keyword evidence="1 7" id="KW-0479">Metal-binding</keyword>
<dbReference type="AlphaFoldDB" id="A0A3E0TWP8"/>